<accession>A0AAF0ZAC5</accession>
<organism evidence="1">
    <name type="scientific">Cyanobacterium aponinum AL20115</name>
    <dbReference type="NCBI Taxonomy" id="3090662"/>
    <lineage>
        <taxon>Bacteria</taxon>
        <taxon>Bacillati</taxon>
        <taxon>Cyanobacteriota</taxon>
        <taxon>Cyanophyceae</taxon>
        <taxon>Oscillatoriophycideae</taxon>
        <taxon>Chroococcales</taxon>
        <taxon>Geminocystaceae</taxon>
        <taxon>Cyanobacterium</taxon>
    </lineage>
</organism>
<sequence length="44" mass="5103">MIEPLILFWLIIPWLKMANSLELLKGLNDLLSIAHSSKLYFSTE</sequence>
<name>A0AAF0ZAC5_9CHRO</name>
<gene>
    <name evidence="1" type="ORF">SAY89_03505</name>
</gene>
<evidence type="ECO:0000313" key="1">
    <source>
        <dbReference type="EMBL" id="WPF89356.1"/>
    </source>
</evidence>
<dbReference type="AlphaFoldDB" id="A0AAF0ZAC5"/>
<protein>
    <submittedName>
        <fullName evidence="1">Uncharacterized protein</fullName>
    </submittedName>
</protein>
<reference evidence="1" key="1">
    <citation type="submission" date="2023-11" db="EMBL/GenBank/DDBJ databases">
        <title>Genome sequence of Cyanobacterium aponinum BCRC AL20115.</title>
        <authorList>
            <person name="Chang H.-Y."/>
            <person name="Lin K.-M."/>
            <person name="Hsueh H.-T."/>
            <person name="Chu H.-A."/>
            <person name="Kuo C.-H."/>
        </authorList>
    </citation>
    <scope>NUCLEOTIDE SEQUENCE</scope>
    <source>
        <strain evidence="1">AL20115</strain>
    </source>
</reference>
<proteinExistence type="predicted"/>
<dbReference type="EMBL" id="CP138348">
    <property type="protein sequence ID" value="WPF89356.1"/>
    <property type="molecule type" value="Genomic_DNA"/>
</dbReference>
<dbReference type="RefSeq" id="WP_320001861.1">
    <property type="nucleotide sequence ID" value="NZ_CP138348.1"/>
</dbReference>